<dbReference type="AlphaFoldDB" id="A0A512DW29"/>
<dbReference type="EMBL" id="BJYZ01000022">
    <property type="protein sequence ID" value="GEO40671.1"/>
    <property type="molecule type" value="Genomic_DNA"/>
</dbReference>
<dbReference type="PANTHER" id="PTHR47099:SF1">
    <property type="entry name" value="METHYLCOBAMIDE:COM METHYLTRANSFERASE MTBA"/>
    <property type="match status" value="1"/>
</dbReference>
<dbReference type="RefSeq" id="WP_044430626.1">
    <property type="nucleotide sequence ID" value="NZ_BJYZ01000022.1"/>
</dbReference>
<dbReference type="PANTHER" id="PTHR47099">
    <property type="entry name" value="METHYLCOBAMIDE:COM METHYLTRANSFERASE MTBA"/>
    <property type="match status" value="1"/>
</dbReference>
<evidence type="ECO:0000313" key="3">
    <source>
        <dbReference type="Proteomes" id="UP000321523"/>
    </source>
</evidence>
<comment type="caution">
    <text evidence="2">The sequence shown here is derived from an EMBL/GenBank/DDBJ whole genome shotgun (WGS) entry which is preliminary data.</text>
</comment>
<evidence type="ECO:0000313" key="2">
    <source>
        <dbReference type="EMBL" id="GEO40671.1"/>
    </source>
</evidence>
<keyword evidence="3" id="KW-1185">Reference proteome</keyword>
<dbReference type="OrthoDB" id="7375127at2"/>
<dbReference type="Proteomes" id="UP000321523">
    <property type="component" value="Unassembled WGS sequence"/>
</dbReference>
<name>A0A512DW29_9PROT</name>
<dbReference type="GO" id="GO:0006779">
    <property type="term" value="P:porphyrin-containing compound biosynthetic process"/>
    <property type="evidence" value="ECO:0007669"/>
    <property type="project" value="InterPro"/>
</dbReference>
<proteinExistence type="predicted"/>
<dbReference type="InterPro" id="IPR038071">
    <property type="entry name" value="UROD/MetE-like_sf"/>
</dbReference>
<dbReference type="SUPFAM" id="SSF51726">
    <property type="entry name" value="UROD/MetE-like"/>
    <property type="match status" value="1"/>
</dbReference>
<organism evidence="2 3">
    <name type="scientific">Skermanella aerolata</name>
    <dbReference type="NCBI Taxonomy" id="393310"/>
    <lineage>
        <taxon>Bacteria</taxon>
        <taxon>Pseudomonadati</taxon>
        <taxon>Pseudomonadota</taxon>
        <taxon>Alphaproteobacteria</taxon>
        <taxon>Rhodospirillales</taxon>
        <taxon>Azospirillaceae</taxon>
        <taxon>Skermanella</taxon>
    </lineage>
</organism>
<evidence type="ECO:0000259" key="1">
    <source>
        <dbReference type="Pfam" id="PF01208"/>
    </source>
</evidence>
<dbReference type="InterPro" id="IPR000257">
    <property type="entry name" value="Uroporphyrinogen_deCOase"/>
</dbReference>
<feature type="domain" description="Uroporphyrinogen decarboxylase (URO-D)" evidence="1">
    <location>
        <begin position="30"/>
        <end position="331"/>
    </location>
</feature>
<reference evidence="2 3" key="1">
    <citation type="submission" date="2019-07" db="EMBL/GenBank/DDBJ databases">
        <title>Whole genome shotgun sequence of Skermanella aerolata NBRC 106429.</title>
        <authorList>
            <person name="Hosoyama A."/>
            <person name="Uohara A."/>
            <person name="Ohji S."/>
            <person name="Ichikawa N."/>
        </authorList>
    </citation>
    <scope>NUCLEOTIDE SEQUENCE [LARGE SCALE GENOMIC DNA]</scope>
    <source>
        <strain evidence="2 3">NBRC 106429</strain>
    </source>
</reference>
<gene>
    <name evidence="2" type="ORF">SAE02_48190</name>
</gene>
<dbReference type="Pfam" id="PF01208">
    <property type="entry name" value="URO-D"/>
    <property type="match status" value="1"/>
</dbReference>
<accession>A0A512DW29</accession>
<dbReference type="GO" id="GO:0004853">
    <property type="term" value="F:uroporphyrinogen decarboxylase activity"/>
    <property type="evidence" value="ECO:0007669"/>
    <property type="project" value="InterPro"/>
</dbReference>
<dbReference type="Gene3D" id="3.20.20.210">
    <property type="match status" value="1"/>
</dbReference>
<dbReference type="InterPro" id="IPR052024">
    <property type="entry name" value="Methanogen_methyltrans"/>
</dbReference>
<protein>
    <recommendedName>
        <fullName evidence="1">Uroporphyrinogen decarboxylase (URO-D) domain-containing protein</fullName>
    </recommendedName>
</protein>
<sequence>MTGRDPPPRYRELLTAVLAGEPMPVCPVFAHRHHPAADQDGERLAEATLAWQARFDFDLVKLTAASTWQIVDYGVEDALDPDDALGRRRITRRVVTVEEDWHRLPRLDPGRGFVTEILRAAGLIRRALPGVPVVATVYGPAAQAAKLAEAGILAVHVREAPEAVAAGLRTITANTVRVIRALADTGIDGVFLAVQNARAEAFTADAYAGFGLPGDIACLEAMWELPFNILHLHGDGVHHGLFRHRLPALLHMEASPGNLTPEALLAGGGLATGPSPWGVLSSGSAVEAFAEAEALLTRLNGPGFVLAPGCTLPVCTPEANIDALVAAARTWRRDRANRLR</sequence>